<feature type="region of interest" description="Disordered" evidence="1">
    <location>
        <begin position="1"/>
        <end position="22"/>
    </location>
</feature>
<keyword evidence="3" id="KW-1185">Reference proteome</keyword>
<organism evidence="2 3">
    <name type="scientific">Brassica carinata</name>
    <name type="common">Ethiopian mustard</name>
    <name type="synonym">Abyssinian cabbage</name>
    <dbReference type="NCBI Taxonomy" id="52824"/>
    <lineage>
        <taxon>Eukaryota</taxon>
        <taxon>Viridiplantae</taxon>
        <taxon>Streptophyta</taxon>
        <taxon>Embryophyta</taxon>
        <taxon>Tracheophyta</taxon>
        <taxon>Spermatophyta</taxon>
        <taxon>Magnoliopsida</taxon>
        <taxon>eudicotyledons</taxon>
        <taxon>Gunneridae</taxon>
        <taxon>Pentapetalae</taxon>
        <taxon>rosids</taxon>
        <taxon>malvids</taxon>
        <taxon>Brassicales</taxon>
        <taxon>Brassicaceae</taxon>
        <taxon>Brassiceae</taxon>
        <taxon>Brassica</taxon>
    </lineage>
</organism>
<accession>A0A8X7RFN4</accession>
<feature type="compositionally biased region" description="Low complexity" evidence="1">
    <location>
        <begin position="1"/>
        <end position="17"/>
    </location>
</feature>
<reference evidence="2 3" key="1">
    <citation type="submission" date="2020-02" db="EMBL/GenBank/DDBJ databases">
        <authorList>
            <person name="Ma Q."/>
            <person name="Huang Y."/>
            <person name="Song X."/>
            <person name="Pei D."/>
        </authorList>
    </citation>
    <scope>NUCLEOTIDE SEQUENCE [LARGE SCALE GENOMIC DNA]</scope>
    <source>
        <strain evidence="2">Sxm20200214</strain>
        <tissue evidence="2">Leaf</tissue>
    </source>
</reference>
<dbReference type="AlphaFoldDB" id="A0A8X7RFN4"/>
<sequence length="107" mass="12139">MMLSQSKIIKAPKAGAKASKEPKEMWKENGFSSFSVSLVIIIMQKNNKSHDNEHFTASGDMYAQTSAREDGHQSANNRTIATRISDNIEMECLKCRFFHQELILTCR</sequence>
<dbReference type="Proteomes" id="UP000886595">
    <property type="component" value="Unassembled WGS sequence"/>
</dbReference>
<evidence type="ECO:0000256" key="1">
    <source>
        <dbReference type="SAM" id="MobiDB-lite"/>
    </source>
</evidence>
<proteinExistence type="predicted"/>
<name>A0A8X7RFN4_BRACI</name>
<evidence type="ECO:0000313" key="3">
    <source>
        <dbReference type="Proteomes" id="UP000886595"/>
    </source>
</evidence>
<evidence type="ECO:0000313" key="2">
    <source>
        <dbReference type="EMBL" id="KAG2288383.1"/>
    </source>
</evidence>
<comment type="caution">
    <text evidence="2">The sequence shown here is derived from an EMBL/GenBank/DDBJ whole genome shotgun (WGS) entry which is preliminary data.</text>
</comment>
<protein>
    <submittedName>
        <fullName evidence="2">Uncharacterized protein</fullName>
    </submittedName>
</protein>
<gene>
    <name evidence="2" type="ORF">Bca52824_047987</name>
</gene>
<dbReference type="EMBL" id="JAAMPC010000010">
    <property type="protein sequence ID" value="KAG2288383.1"/>
    <property type="molecule type" value="Genomic_DNA"/>
</dbReference>